<keyword evidence="3" id="KW-1185">Reference proteome</keyword>
<accession>A0A6N9YJ89</accession>
<sequence>MSYEPPAIEEIGSVRELTLAQGGRGDGDHVVYFRYTPPETGLS</sequence>
<dbReference type="EMBL" id="JAAGOB010000003">
    <property type="protein sequence ID" value="NED95076.1"/>
    <property type="molecule type" value="Genomic_DNA"/>
</dbReference>
<feature type="region of interest" description="Disordered" evidence="1">
    <location>
        <begin position="23"/>
        <end position="43"/>
    </location>
</feature>
<evidence type="ECO:0000313" key="2">
    <source>
        <dbReference type="EMBL" id="NED95076.1"/>
    </source>
</evidence>
<comment type="caution">
    <text evidence="2">The sequence shown here is derived from an EMBL/GenBank/DDBJ whole genome shotgun (WGS) entry which is preliminary data.</text>
</comment>
<gene>
    <name evidence="2" type="ORF">G1H11_07090</name>
</gene>
<evidence type="ECO:0000256" key="1">
    <source>
        <dbReference type="SAM" id="MobiDB-lite"/>
    </source>
</evidence>
<dbReference type="AlphaFoldDB" id="A0A6N9YJ89"/>
<evidence type="ECO:0000313" key="3">
    <source>
        <dbReference type="Proteomes" id="UP000469185"/>
    </source>
</evidence>
<dbReference type="RefSeq" id="WP_163817460.1">
    <property type="nucleotide sequence ID" value="NZ_JAAGOB010000003.1"/>
</dbReference>
<proteinExistence type="predicted"/>
<dbReference type="NCBIfam" id="NF033521">
    <property type="entry name" value="lasso_leader_L3"/>
    <property type="match status" value="1"/>
</dbReference>
<reference evidence="2 3" key="1">
    <citation type="submission" date="2020-02" db="EMBL/GenBank/DDBJ databases">
        <authorList>
            <person name="Li X.-J."/>
            <person name="Feng X.-M."/>
        </authorList>
    </citation>
    <scope>NUCLEOTIDE SEQUENCE [LARGE SCALE GENOMIC DNA]</scope>
    <source>
        <strain evidence="2 3">CGMCC 4.7225</strain>
    </source>
</reference>
<protein>
    <submittedName>
        <fullName evidence="2">Lasso RiPP family leader peptide-containing protein</fullName>
    </submittedName>
</protein>
<organism evidence="2 3">
    <name type="scientific">Phytoactinopolyspora alkaliphila</name>
    <dbReference type="NCBI Taxonomy" id="1783498"/>
    <lineage>
        <taxon>Bacteria</taxon>
        <taxon>Bacillati</taxon>
        <taxon>Actinomycetota</taxon>
        <taxon>Actinomycetes</taxon>
        <taxon>Jiangellales</taxon>
        <taxon>Jiangellaceae</taxon>
        <taxon>Phytoactinopolyspora</taxon>
    </lineage>
</organism>
<name>A0A6N9YJ89_9ACTN</name>
<dbReference type="Proteomes" id="UP000469185">
    <property type="component" value="Unassembled WGS sequence"/>
</dbReference>